<organism evidence="6 7">
    <name type="scientific">Leucobacter chromiireducens subsp. chromiireducens</name>
    <dbReference type="NCBI Taxonomy" id="660067"/>
    <lineage>
        <taxon>Bacteria</taxon>
        <taxon>Bacillati</taxon>
        <taxon>Actinomycetota</taxon>
        <taxon>Actinomycetes</taxon>
        <taxon>Micrococcales</taxon>
        <taxon>Microbacteriaceae</taxon>
        <taxon>Leucobacter</taxon>
    </lineage>
</organism>
<dbReference type="InterPro" id="IPR009057">
    <property type="entry name" value="Homeodomain-like_sf"/>
</dbReference>
<dbReference type="PANTHER" id="PTHR30055:SF234">
    <property type="entry name" value="HTH-TYPE TRANSCRIPTIONAL REGULATOR BETI"/>
    <property type="match status" value="1"/>
</dbReference>
<comment type="caution">
    <text evidence="6">The sequence shown here is derived from an EMBL/GenBank/DDBJ whole genome shotgun (WGS) entry which is preliminary data.</text>
</comment>
<keyword evidence="1" id="KW-0805">Transcription regulation</keyword>
<sequence>MSASQSSQPVARTYSSPLREEQAAETRLRVVRAAAKLFASAGYEGTSLADLAREAGVSLGTMKASGPKRELLLAAFELSFAGAEGIDTLASHEPIVEITADEDNEKYVFGITHFVAESNRRSSRLWAALVSAAISDSNLNDALEGLRQRRRKDMLVLVDELCSRGIASSRVNREALADGLSFLLSPEGYSQLVLEARWDHRDYESWLNSMVFSVARQLSAAE</sequence>
<evidence type="ECO:0000256" key="4">
    <source>
        <dbReference type="PROSITE-ProRule" id="PRU00335"/>
    </source>
</evidence>
<evidence type="ECO:0000256" key="3">
    <source>
        <dbReference type="ARBA" id="ARBA00023163"/>
    </source>
</evidence>
<feature type="domain" description="HTH tetR-type" evidence="5">
    <location>
        <begin position="24"/>
        <end position="84"/>
    </location>
</feature>
<proteinExistence type="predicted"/>
<evidence type="ECO:0000313" key="7">
    <source>
        <dbReference type="Proteomes" id="UP001646141"/>
    </source>
</evidence>
<name>A0ABS1SNT0_9MICO</name>
<protein>
    <submittedName>
        <fullName evidence="6">TetR/AcrR family transcriptional regulator</fullName>
    </submittedName>
</protein>
<evidence type="ECO:0000313" key="6">
    <source>
        <dbReference type="EMBL" id="MBL3689823.1"/>
    </source>
</evidence>
<dbReference type="Proteomes" id="UP001646141">
    <property type="component" value="Unassembled WGS sequence"/>
</dbReference>
<accession>A0ABS1SNT0</accession>
<evidence type="ECO:0000259" key="5">
    <source>
        <dbReference type="PROSITE" id="PS50977"/>
    </source>
</evidence>
<dbReference type="InterPro" id="IPR050109">
    <property type="entry name" value="HTH-type_TetR-like_transc_reg"/>
</dbReference>
<dbReference type="Pfam" id="PF00440">
    <property type="entry name" value="TetR_N"/>
    <property type="match status" value="1"/>
</dbReference>
<evidence type="ECO:0000256" key="1">
    <source>
        <dbReference type="ARBA" id="ARBA00023015"/>
    </source>
</evidence>
<dbReference type="EMBL" id="QYAD01000002">
    <property type="protein sequence ID" value="MBL3689823.1"/>
    <property type="molecule type" value="Genomic_DNA"/>
</dbReference>
<keyword evidence="7" id="KW-1185">Reference proteome</keyword>
<keyword evidence="3" id="KW-0804">Transcription</keyword>
<evidence type="ECO:0000256" key="2">
    <source>
        <dbReference type="ARBA" id="ARBA00023125"/>
    </source>
</evidence>
<dbReference type="PROSITE" id="PS50977">
    <property type="entry name" value="HTH_TETR_2"/>
    <property type="match status" value="1"/>
</dbReference>
<dbReference type="Gene3D" id="1.10.357.10">
    <property type="entry name" value="Tetracycline Repressor, domain 2"/>
    <property type="match status" value="1"/>
</dbReference>
<feature type="DNA-binding region" description="H-T-H motif" evidence="4">
    <location>
        <begin position="47"/>
        <end position="66"/>
    </location>
</feature>
<keyword evidence="2 4" id="KW-0238">DNA-binding</keyword>
<dbReference type="SUPFAM" id="SSF46689">
    <property type="entry name" value="Homeodomain-like"/>
    <property type="match status" value="1"/>
</dbReference>
<dbReference type="PANTHER" id="PTHR30055">
    <property type="entry name" value="HTH-TYPE TRANSCRIPTIONAL REGULATOR RUTR"/>
    <property type="match status" value="1"/>
</dbReference>
<gene>
    <name evidence="6" type="ORF">D3226_07585</name>
</gene>
<dbReference type="InterPro" id="IPR001647">
    <property type="entry name" value="HTH_TetR"/>
</dbReference>
<reference evidence="6 7" key="1">
    <citation type="submission" date="2018-09" db="EMBL/GenBank/DDBJ databases">
        <title>Comparative genomics of Leucobacter spp.</title>
        <authorList>
            <person name="Reis A.C."/>
            <person name="Kolvenbach B.A."/>
            <person name="Corvini P.F.X."/>
            <person name="Nunes O.C."/>
        </authorList>
    </citation>
    <scope>NUCLEOTIDE SEQUENCE [LARGE SCALE GENOMIC DNA]</scope>
    <source>
        <strain evidence="6 7">L-1</strain>
    </source>
</reference>